<evidence type="ECO:0000313" key="4">
    <source>
        <dbReference type="Proteomes" id="UP000192591"/>
    </source>
</evidence>
<sequence>MDERRFEQLMHDAVGEPPEASFDVEDVTAASRRATARRRSLGAGVAAVVVLAGALVGVAVGGPGPSEPTTALGPGETTDSGQVLGKTPESGQPGGGDEREHSTPGRPGAQNFPDGSTKQGGEPTGEDGPRAGSTSGCETVDRGLATALAGELPIDPAGEAVPSPYCVAGGSAAAFPLSEGAVSVLLVPRDQVARPDLPTGSAVSAPDAGTLPDGRTVTVITTPGETGGTASLAGAVDGLARSVAETVAR</sequence>
<dbReference type="RefSeq" id="WP_081192504.1">
    <property type="nucleotide sequence ID" value="NZ_MWIH01000006.1"/>
</dbReference>
<keyword evidence="2" id="KW-0812">Transmembrane</keyword>
<dbReference type="Proteomes" id="UP000192591">
    <property type="component" value="Unassembled WGS sequence"/>
</dbReference>
<feature type="transmembrane region" description="Helical" evidence="2">
    <location>
        <begin position="41"/>
        <end position="62"/>
    </location>
</feature>
<feature type="region of interest" description="Disordered" evidence="1">
    <location>
        <begin position="1"/>
        <end position="26"/>
    </location>
</feature>
<keyword evidence="4" id="KW-1185">Reference proteome</keyword>
<comment type="caution">
    <text evidence="3">The sequence shown here is derived from an EMBL/GenBank/DDBJ whole genome shotgun (WGS) entry which is preliminary data.</text>
</comment>
<evidence type="ECO:0000256" key="1">
    <source>
        <dbReference type="SAM" id="MobiDB-lite"/>
    </source>
</evidence>
<protein>
    <submittedName>
        <fullName evidence="3">Uncharacterized protein</fullName>
    </submittedName>
</protein>
<feature type="region of interest" description="Disordered" evidence="1">
    <location>
        <begin position="58"/>
        <end position="142"/>
    </location>
</feature>
<keyword evidence="2" id="KW-1133">Transmembrane helix</keyword>
<feature type="compositionally biased region" description="Basic and acidic residues" evidence="1">
    <location>
        <begin position="1"/>
        <end position="14"/>
    </location>
</feature>
<dbReference type="EMBL" id="MWIH01000006">
    <property type="protein sequence ID" value="OQO90548.1"/>
    <property type="molecule type" value="Genomic_DNA"/>
</dbReference>
<gene>
    <name evidence="3" type="ORF">B1813_13380</name>
</gene>
<feature type="region of interest" description="Disordered" evidence="1">
    <location>
        <begin position="195"/>
        <end position="214"/>
    </location>
</feature>
<proteinExistence type="predicted"/>
<reference evidence="3 4" key="1">
    <citation type="submission" date="2017-02" db="EMBL/GenBank/DDBJ databases">
        <title>Draft genome of Saccharomonospora sp. 154.</title>
        <authorList>
            <person name="Alonso-Carmona G.S."/>
            <person name="De La Haba R."/>
            <person name="Vera-Gargallo B."/>
            <person name="Sandoval-Trujillo A.H."/>
            <person name="Ramirez-Duran N."/>
            <person name="Ventosa A."/>
        </authorList>
    </citation>
    <scope>NUCLEOTIDE SEQUENCE [LARGE SCALE GENOMIC DNA]</scope>
    <source>
        <strain evidence="3 4">LRS4.154</strain>
    </source>
</reference>
<name>A0A1V9A0J0_SACPI</name>
<evidence type="ECO:0000313" key="3">
    <source>
        <dbReference type="EMBL" id="OQO90548.1"/>
    </source>
</evidence>
<dbReference type="STRING" id="1962155.B1813_13380"/>
<organism evidence="3 4">
    <name type="scientific">Saccharomonospora piscinae</name>
    <dbReference type="NCBI Taxonomy" id="687388"/>
    <lineage>
        <taxon>Bacteria</taxon>
        <taxon>Bacillati</taxon>
        <taxon>Actinomycetota</taxon>
        <taxon>Actinomycetes</taxon>
        <taxon>Pseudonocardiales</taxon>
        <taxon>Pseudonocardiaceae</taxon>
        <taxon>Saccharomonospora</taxon>
    </lineage>
</organism>
<keyword evidence="2" id="KW-0472">Membrane</keyword>
<accession>A0A1V9A0J0</accession>
<dbReference type="AlphaFoldDB" id="A0A1V9A0J0"/>
<evidence type="ECO:0000256" key="2">
    <source>
        <dbReference type="SAM" id="Phobius"/>
    </source>
</evidence>